<keyword evidence="3" id="KW-1185">Reference proteome</keyword>
<evidence type="ECO:0000256" key="1">
    <source>
        <dbReference type="SAM" id="Coils"/>
    </source>
</evidence>
<name>A0A345MT01_9CAUD</name>
<evidence type="ECO:0008006" key="4">
    <source>
        <dbReference type="Google" id="ProtNLM"/>
    </source>
</evidence>
<proteinExistence type="predicted"/>
<dbReference type="Proteomes" id="UP000257554">
    <property type="component" value="Segment"/>
</dbReference>
<sequence>MFPNCQINMGYGDPILAPRDYKQVNYIDAELERLDQMKQQLQAARDNIQLPVKGQAQQTVSLWATIDTEISSLTPDQQKILGADEEYRAIDAQLQVLIQNELIGLVKDKVANSEQGKALLERQLANIKDKKSKIVEESNKELELFKKFQIAAQANPNLSYVEFIKAINNEK</sequence>
<keyword evidence="1" id="KW-0175">Coiled coil</keyword>
<accession>A0A345MT01</accession>
<dbReference type="EMBL" id="MH616963">
    <property type="protein sequence ID" value="AXH74501.1"/>
    <property type="molecule type" value="Genomic_DNA"/>
</dbReference>
<dbReference type="RefSeq" id="YP_010097657.1">
    <property type="nucleotide sequence ID" value="NC_055760.1"/>
</dbReference>
<evidence type="ECO:0000313" key="2">
    <source>
        <dbReference type="EMBL" id="AXH74501.1"/>
    </source>
</evidence>
<evidence type="ECO:0000313" key="3">
    <source>
        <dbReference type="Proteomes" id="UP000257554"/>
    </source>
</evidence>
<dbReference type="GeneID" id="76971867"/>
<reference evidence="2 3" key="1">
    <citation type="submission" date="2018-07" db="EMBL/GenBank/DDBJ databases">
        <title>Uncovering a Universe of Circular DNA Viruses in Animal Metagenomes.</title>
        <authorList>
            <person name="Tisza M."/>
            <person name="Buck C."/>
            <person name="Pastrana D."/>
            <person name="Welch N."/>
            <person name="Peretti A."/>
        </authorList>
    </citation>
    <scope>NUCLEOTIDE SEQUENCE [LARGE SCALE GENOMIC DNA]</scope>
    <source>
        <strain evidence="2">Ctbg_1</strain>
    </source>
</reference>
<feature type="coiled-coil region" evidence="1">
    <location>
        <begin position="110"/>
        <end position="140"/>
    </location>
</feature>
<protein>
    <recommendedName>
        <fullName evidence="4">Nuclear pore complex-like protein</fullName>
    </recommendedName>
</protein>
<organism evidence="2 3">
    <name type="scientific">crAssphage sp. isolate ctbg_1</name>
    <dbReference type="NCBI Taxonomy" id="2989854"/>
    <lineage>
        <taxon>Viruses</taxon>
        <taxon>Duplodnaviria</taxon>
        <taxon>Heunggongvirae</taxon>
        <taxon>Uroviricota</taxon>
        <taxon>Caudoviricetes</taxon>
        <taxon>Crassvirales</taxon>
        <taxon>Intestiviridae</taxon>
        <taxon>Crudevirinae</taxon>
        <taxon>Whopevirus</taxon>
        <taxon>Whopevirus animalis</taxon>
    </lineage>
</organism>